<dbReference type="InterPro" id="IPR025736">
    <property type="entry name" value="PucR_C-HTH_dom"/>
</dbReference>
<accession>A0ABZ3FUW3</accession>
<sequence>MATTDLHDALQDLSELVERRLVLTDERLRVVAYSIHETEVDRARLSMTLTHSDAWTAPRAGSRPVVREIAGIGRVLFTPLRDHRHRVGFLLLTLEPGERELPAAASAVLDEHAGELGLMLSLRSLYAERDRNRTRLLLTDLIGSDPSARASAAGTLIDEGLLGAARQYSAVALGPDPAHPAYDPALADTIARLAVEAIIEFVGRTSTASVAGTGIGDGFGILVFPRPVVAERLERILDRSEYAPVRAGLGPLVGSLTEIGGSFARARDAWRVGCATRAPGRALAWTELGLDRLLVRLPLDELTLADLPVSVRKLLEAGLGDDMLGTLEAYLALGGDAAATARALHIHRSTLYYRLDRIRAVGDLNLADGVLRRELHTGLRIAELAGLRQSV</sequence>
<dbReference type="InterPro" id="IPR042070">
    <property type="entry name" value="PucR_C-HTH_sf"/>
</dbReference>
<dbReference type="PANTHER" id="PTHR33744">
    <property type="entry name" value="CARBOHYDRATE DIACID REGULATOR"/>
    <property type="match status" value="1"/>
</dbReference>
<dbReference type="Pfam" id="PF13556">
    <property type="entry name" value="HTH_30"/>
    <property type="match status" value="1"/>
</dbReference>
<evidence type="ECO:0000313" key="2">
    <source>
        <dbReference type="EMBL" id="XAN09162.1"/>
    </source>
</evidence>
<proteinExistence type="predicted"/>
<protein>
    <submittedName>
        <fullName evidence="2">Helix-turn-helix domain-containing protein</fullName>
    </submittedName>
</protein>
<gene>
    <name evidence="2" type="ORF">AADG42_18175</name>
</gene>
<dbReference type="Proteomes" id="UP001442841">
    <property type="component" value="Chromosome"/>
</dbReference>
<name>A0ABZ3FUW3_9ACTN</name>
<reference evidence="2 3" key="1">
    <citation type="submission" date="2024-04" db="EMBL/GenBank/DDBJ databases">
        <title>Isolation of an actinomycete strain from pig manure.</title>
        <authorList>
            <person name="Gong T."/>
            <person name="Yu Z."/>
            <person name="An M."/>
            <person name="Wei C."/>
            <person name="Yang W."/>
            <person name="Liu L."/>
        </authorList>
    </citation>
    <scope>NUCLEOTIDE SEQUENCE [LARGE SCALE GENOMIC DNA]</scope>
    <source>
        <strain evidence="2 3">ZF39</strain>
    </source>
</reference>
<dbReference type="EMBL" id="CP154795">
    <property type="protein sequence ID" value="XAN09162.1"/>
    <property type="molecule type" value="Genomic_DNA"/>
</dbReference>
<feature type="domain" description="PucR C-terminal helix-turn-helix" evidence="1">
    <location>
        <begin position="324"/>
        <end position="381"/>
    </location>
</feature>
<evidence type="ECO:0000313" key="3">
    <source>
        <dbReference type="Proteomes" id="UP001442841"/>
    </source>
</evidence>
<keyword evidence="3" id="KW-1185">Reference proteome</keyword>
<dbReference type="RefSeq" id="WP_425310619.1">
    <property type="nucleotide sequence ID" value="NZ_CP154795.1"/>
</dbReference>
<dbReference type="Gene3D" id="1.10.10.2840">
    <property type="entry name" value="PucR C-terminal helix-turn-helix domain"/>
    <property type="match status" value="1"/>
</dbReference>
<organism evidence="2 3">
    <name type="scientific">Ammonicoccus fulvus</name>
    <dbReference type="NCBI Taxonomy" id="3138240"/>
    <lineage>
        <taxon>Bacteria</taxon>
        <taxon>Bacillati</taxon>
        <taxon>Actinomycetota</taxon>
        <taxon>Actinomycetes</taxon>
        <taxon>Propionibacteriales</taxon>
        <taxon>Propionibacteriaceae</taxon>
        <taxon>Ammonicoccus</taxon>
    </lineage>
</organism>
<dbReference type="PANTHER" id="PTHR33744:SF7">
    <property type="entry name" value="PUCR FAMILY TRANSCRIPTIONAL REGULATOR"/>
    <property type="match status" value="1"/>
</dbReference>
<evidence type="ECO:0000259" key="1">
    <source>
        <dbReference type="Pfam" id="PF13556"/>
    </source>
</evidence>
<dbReference type="InterPro" id="IPR051448">
    <property type="entry name" value="CdaR-like_regulators"/>
</dbReference>